<dbReference type="SUPFAM" id="SSF56784">
    <property type="entry name" value="HAD-like"/>
    <property type="match status" value="1"/>
</dbReference>
<evidence type="ECO:0000313" key="3">
    <source>
        <dbReference type="Proteomes" id="UP000656042"/>
    </source>
</evidence>
<accession>A0A8J3C0J5</accession>
<dbReference type="InterPro" id="IPR056782">
    <property type="entry name" value="HAD_PNKP"/>
</dbReference>
<dbReference type="InterPro" id="IPR036412">
    <property type="entry name" value="HAD-like_sf"/>
</dbReference>
<dbReference type="InterPro" id="IPR023214">
    <property type="entry name" value="HAD_sf"/>
</dbReference>
<sequence length="149" mass="17088">MSDREQSESRGAKPWAILVDIDGTMALMSGRRPHDWSRVGEDRPNTAVIAAVRAMHAAGNAIIFCSGRDESCRDQTEEWLAEFAGVDHHALFLRPRGDQRRDTEIKREIFDRHVRDHWRIAAVFEDRSQVVRMWRALGLTVFQVADGDF</sequence>
<reference evidence="2" key="2">
    <citation type="submission" date="2020-09" db="EMBL/GenBank/DDBJ databases">
        <authorList>
            <person name="Sun Q."/>
            <person name="Zhou Y."/>
        </authorList>
    </citation>
    <scope>NUCLEOTIDE SEQUENCE</scope>
    <source>
        <strain evidence="2">CGMCC 4.7299</strain>
    </source>
</reference>
<keyword evidence="3" id="KW-1185">Reference proteome</keyword>
<organism evidence="2 3">
    <name type="scientific">Mangrovihabitans endophyticus</name>
    <dbReference type="NCBI Taxonomy" id="1751298"/>
    <lineage>
        <taxon>Bacteria</taxon>
        <taxon>Bacillati</taxon>
        <taxon>Actinomycetota</taxon>
        <taxon>Actinomycetes</taxon>
        <taxon>Micromonosporales</taxon>
        <taxon>Micromonosporaceae</taxon>
        <taxon>Mangrovihabitans</taxon>
    </lineage>
</organism>
<comment type="caution">
    <text evidence="2">The sequence shown here is derived from an EMBL/GenBank/DDBJ whole genome shotgun (WGS) entry which is preliminary data.</text>
</comment>
<dbReference type="Pfam" id="PF25109">
    <property type="entry name" value="HAD_PNKP"/>
    <property type="match status" value="1"/>
</dbReference>
<dbReference type="Proteomes" id="UP000656042">
    <property type="component" value="Unassembled WGS sequence"/>
</dbReference>
<evidence type="ECO:0000259" key="1">
    <source>
        <dbReference type="Pfam" id="PF25109"/>
    </source>
</evidence>
<reference evidence="2" key="1">
    <citation type="journal article" date="2014" name="Int. J. Syst. Evol. Microbiol.">
        <title>Complete genome sequence of Corynebacterium casei LMG S-19264T (=DSM 44701T), isolated from a smear-ripened cheese.</title>
        <authorList>
            <consortium name="US DOE Joint Genome Institute (JGI-PGF)"/>
            <person name="Walter F."/>
            <person name="Albersmeier A."/>
            <person name="Kalinowski J."/>
            <person name="Ruckert C."/>
        </authorList>
    </citation>
    <scope>NUCLEOTIDE SEQUENCE</scope>
    <source>
        <strain evidence="2">CGMCC 4.7299</strain>
    </source>
</reference>
<proteinExistence type="predicted"/>
<feature type="domain" description="Polynucleotide kinase PNKP phosphatase" evidence="1">
    <location>
        <begin position="14"/>
        <end position="149"/>
    </location>
</feature>
<dbReference type="EMBL" id="BMMX01000009">
    <property type="protein sequence ID" value="GGK90802.1"/>
    <property type="molecule type" value="Genomic_DNA"/>
</dbReference>
<dbReference type="Gene3D" id="3.40.50.1000">
    <property type="entry name" value="HAD superfamily/HAD-like"/>
    <property type="match status" value="1"/>
</dbReference>
<dbReference type="RefSeq" id="WP_189079420.1">
    <property type="nucleotide sequence ID" value="NZ_BMMX01000009.1"/>
</dbReference>
<protein>
    <recommendedName>
        <fullName evidence="1">Polynucleotide kinase PNKP phosphatase domain-containing protein</fullName>
    </recommendedName>
</protein>
<gene>
    <name evidence="2" type="ORF">GCM10012284_25800</name>
</gene>
<evidence type="ECO:0000313" key="2">
    <source>
        <dbReference type="EMBL" id="GGK90802.1"/>
    </source>
</evidence>
<dbReference type="AlphaFoldDB" id="A0A8J3C0J5"/>
<name>A0A8J3C0J5_9ACTN</name>